<keyword evidence="1" id="KW-0812">Transmembrane</keyword>
<feature type="transmembrane region" description="Helical" evidence="1">
    <location>
        <begin position="713"/>
        <end position="740"/>
    </location>
</feature>
<keyword evidence="3" id="KW-1185">Reference proteome</keyword>
<dbReference type="Pfam" id="PF06986">
    <property type="entry name" value="F_T4SS_TraN"/>
    <property type="match status" value="2"/>
</dbReference>
<name>A0ABM9I120_9GAMM</name>
<accession>A0ABM9I120</accession>
<keyword evidence="1" id="KW-1133">Transmembrane helix</keyword>
<organism evidence="2 3">
    <name type="scientific">Methylocaldum szegediense</name>
    <dbReference type="NCBI Taxonomy" id="73780"/>
    <lineage>
        <taxon>Bacteria</taxon>
        <taxon>Pseudomonadati</taxon>
        <taxon>Pseudomonadota</taxon>
        <taxon>Gammaproteobacteria</taxon>
        <taxon>Methylococcales</taxon>
        <taxon>Methylococcaceae</taxon>
        <taxon>Methylocaldum</taxon>
    </lineage>
</organism>
<reference evidence="2 3" key="1">
    <citation type="submission" date="2023-03" db="EMBL/GenBank/DDBJ databases">
        <authorList>
            <person name="Pearce D."/>
        </authorList>
    </citation>
    <scope>NUCLEOTIDE SEQUENCE [LARGE SCALE GENOMIC DNA]</scope>
    <source>
        <strain evidence="2">Msz</strain>
    </source>
</reference>
<dbReference type="RefSeq" id="WP_317963911.1">
    <property type="nucleotide sequence ID" value="NZ_OX458333.1"/>
</dbReference>
<sequence>MSTSWFRRHPVFAWPLVAVLNVAVAWTPFGLAYGDAFGEAARQGQATGRAVVEDFRFPDLNEPTGALTLNPGTGQESTLPLKDLFPDSDQGNLNDLTGLYGDNAATVAAGLDAQTALKTEATHTGEAYRTVIHSARRAHPDLRKDPIWTKTEEVLDNHDLFAKTFADCTASTVFTEHEFEARLPDYKTCLRVPNPPSTCTATRNYTVSQDTVEVKLGTIGKHDVSFSFDLKNGTGTWWSDIGAGGIVEVPKLDYAKICDASAPYRIRHVKTVGWLDSGLWSNDGGFQVDDSVSQGIAQMPSCENGLVGTFWQHDVGGENWVMAAKLYFSVERVDKVEWLWSNAKCPELVNAVRDNLCSSASVSCTNDPGVYNAKLDQKCFEYNGVRICESDLPEPLLPQIPKTCGAVSINAQCDFAGGAGTCWTDSAGVHCLTPGGGGQTCEDLEAQGCAFIRSECVDGTEGETSGTCWRSSDLYDCGTTQTIPTLRGASKQTCAGPVRCMGEDCVTVDRTQSQDFVRAVAALHASQQMAMDTVCETEINEQEGQGFEFTTCQVFKGEARACKIAGGLVTLVDCCNAPTSTGLGDYIDLLFAVGQLDSAIMRLHKSDGLFAAWEKLRQPVVNVWDTVTGLYDRAVDAITGSTQAAASTVAKEGLISQFQTMLMKEVATWVGQTFGGAAGNLLFSAANGMEAFDASGQLTAAGQNGVQLGGGGAYIGTALNVIMMAYTIYMIVVIVVQIVFECEQSEYELVARKALKSCTNLGTYCEEENEFGVCFLHKESYCCFASPLARILQEQIRPQLGMSFGKKENPDCSGIPVEKLQYVDWSRVNLDEWLAILASTGHLPDVSSAAAKLNLERLTGAGSRLNVDGTRLNTLDRNRVRLDGLDVPAIRREAEEEGWALGPK</sequence>
<protein>
    <submittedName>
        <fullName evidence="2">Conjugal transfer mating pair stabilization protein TraN</fullName>
    </submittedName>
</protein>
<gene>
    <name evidence="2" type="ORF">MSZNOR_1908</name>
</gene>
<proteinExistence type="predicted"/>
<evidence type="ECO:0000313" key="2">
    <source>
        <dbReference type="EMBL" id="CAI8818375.1"/>
    </source>
</evidence>
<evidence type="ECO:0000256" key="1">
    <source>
        <dbReference type="SAM" id="Phobius"/>
    </source>
</evidence>
<dbReference type="NCBIfam" id="NF011458">
    <property type="entry name" value="PRK14876.1"/>
    <property type="match status" value="1"/>
</dbReference>
<dbReference type="Proteomes" id="UP001162030">
    <property type="component" value="Chromosome"/>
</dbReference>
<keyword evidence="1" id="KW-0472">Membrane</keyword>
<evidence type="ECO:0000313" key="3">
    <source>
        <dbReference type="Proteomes" id="UP001162030"/>
    </source>
</evidence>
<dbReference type="InterPro" id="IPR014121">
    <property type="entry name" value="TraN_Ftype"/>
</dbReference>
<dbReference type="EMBL" id="OX458333">
    <property type="protein sequence ID" value="CAI8818375.1"/>
    <property type="molecule type" value="Genomic_DNA"/>
</dbReference>